<dbReference type="STRING" id="1817883.A3G31_10625"/>
<dbReference type="PANTHER" id="PTHR43833:SF9">
    <property type="entry name" value="POTASSIUM CHANNEL PROTEIN YUGO-RELATED"/>
    <property type="match status" value="1"/>
</dbReference>
<dbReference type="Proteomes" id="UP000178082">
    <property type="component" value="Unassembled WGS sequence"/>
</dbReference>
<comment type="subcellular location">
    <subcellularLocation>
        <location evidence="1">Cell membrane</location>
        <topology evidence="1">Multi-pass membrane protein</topology>
    </subcellularLocation>
</comment>
<dbReference type="Pfam" id="PF02254">
    <property type="entry name" value="TrkA_N"/>
    <property type="match status" value="1"/>
</dbReference>
<feature type="transmembrane region" description="Helical" evidence="2">
    <location>
        <begin position="64"/>
        <end position="90"/>
    </location>
</feature>
<protein>
    <recommendedName>
        <fullName evidence="7">Potassium transporter TrkA</fullName>
    </recommendedName>
</protein>
<dbReference type="PROSITE" id="PS51201">
    <property type="entry name" value="RCK_N"/>
    <property type="match status" value="1"/>
</dbReference>
<comment type="caution">
    <text evidence="5">The sequence shown here is derived from an EMBL/GenBank/DDBJ whole genome shotgun (WGS) entry which is preliminary data.</text>
</comment>
<keyword evidence="2" id="KW-0812">Transmembrane</keyword>
<feature type="domain" description="RCK C-terminal" evidence="4">
    <location>
        <begin position="252"/>
        <end position="338"/>
    </location>
</feature>
<evidence type="ECO:0000256" key="2">
    <source>
        <dbReference type="SAM" id="Phobius"/>
    </source>
</evidence>
<feature type="domain" description="RCK N-terminal" evidence="3">
    <location>
        <begin position="111"/>
        <end position="229"/>
    </location>
</feature>
<sequence length="338" mass="37847">MQRIFQAVFLIVAVIVIGTSGYMIVGIATDNYWSLLDCAYMTIITIATVGYGEIFDLSHNPAGRIYTIFLIFSGMGVLLYGMSTITAFIVEGDLTKVLWRKKMEKEIEKKRGHFIVCGAGSTGFFIIEELLVTGRDFVVIDKEDENFERIKKEGKFHYIIGDATDDDILLKAGIKHAKGIATALPDDKDNLFVTVTARELNKNIRIIAKVIDPQSRSKMIKAGADSVVSPNAIGGLRMVSEMVRPHVVTFLDKMLRERDEIYRFEEVKISERSKAIGKRLEEIGVYEEFGIPVLAIRESEGDDFIYNPGPDIIIKSDSTLVILASKDEVKRLKEYVSG</sequence>
<dbReference type="Pfam" id="PF02080">
    <property type="entry name" value="TrkA_C"/>
    <property type="match status" value="1"/>
</dbReference>
<dbReference type="InterPro" id="IPR003148">
    <property type="entry name" value="RCK_N"/>
</dbReference>
<dbReference type="SUPFAM" id="SSF116726">
    <property type="entry name" value="TrkA C-terminal domain-like"/>
    <property type="match status" value="1"/>
</dbReference>
<dbReference type="GO" id="GO:0005886">
    <property type="term" value="C:plasma membrane"/>
    <property type="evidence" value="ECO:0007669"/>
    <property type="project" value="UniProtKB-SubCell"/>
</dbReference>
<dbReference type="GO" id="GO:0006813">
    <property type="term" value="P:potassium ion transport"/>
    <property type="evidence" value="ECO:0007669"/>
    <property type="project" value="InterPro"/>
</dbReference>
<evidence type="ECO:0000256" key="1">
    <source>
        <dbReference type="ARBA" id="ARBA00004651"/>
    </source>
</evidence>
<dbReference type="InterPro" id="IPR036291">
    <property type="entry name" value="NAD(P)-bd_dom_sf"/>
</dbReference>
<evidence type="ECO:0008006" key="7">
    <source>
        <dbReference type="Google" id="ProtNLM"/>
    </source>
</evidence>
<evidence type="ECO:0000313" key="6">
    <source>
        <dbReference type="Proteomes" id="UP000178082"/>
    </source>
</evidence>
<dbReference type="Gene3D" id="1.10.287.70">
    <property type="match status" value="1"/>
</dbReference>
<dbReference type="EMBL" id="MGDI01000031">
    <property type="protein sequence ID" value="OGL52441.1"/>
    <property type="molecule type" value="Genomic_DNA"/>
</dbReference>
<proteinExistence type="predicted"/>
<organism evidence="5 6">
    <name type="scientific">Candidatus Schekmanbacteria bacterium RIFCSPLOWO2_12_FULL_38_15</name>
    <dbReference type="NCBI Taxonomy" id="1817883"/>
    <lineage>
        <taxon>Bacteria</taxon>
        <taxon>Candidatus Schekmaniibacteriota</taxon>
    </lineage>
</organism>
<dbReference type="GO" id="GO:0008324">
    <property type="term" value="F:monoatomic cation transmembrane transporter activity"/>
    <property type="evidence" value="ECO:0007669"/>
    <property type="project" value="InterPro"/>
</dbReference>
<evidence type="ECO:0000259" key="4">
    <source>
        <dbReference type="PROSITE" id="PS51202"/>
    </source>
</evidence>
<dbReference type="InterPro" id="IPR013099">
    <property type="entry name" value="K_chnl_dom"/>
</dbReference>
<dbReference type="Gene3D" id="3.30.70.1450">
    <property type="entry name" value="Regulator of K+ conductance, C-terminal domain"/>
    <property type="match status" value="1"/>
</dbReference>
<dbReference type="Gene3D" id="3.40.50.720">
    <property type="entry name" value="NAD(P)-binding Rossmann-like Domain"/>
    <property type="match status" value="1"/>
</dbReference>
<dbReference type="Pfam" id="PF07885">
    <property type="entry name" value="Ion_trans_2"/>
    <property type="match status" value="1"/>
</dbReference>
<gene>
    <name evidence="5" type="ORF">A3G31_10625</name>
</gene>
<dbReference type="InterPro" id="IPR050721">
    <property type="entry name" value="Trk_Ktr_HKT_K-transport"/>
</dbReference>
<feature type="transmembrane region" description="Helical" evidence="2">
    <location>
        <begin position="6"/>
        <end position="25"/>
    </location>
</feature>
<dbReference type="PROSITE" id="PS51202">
    <property type="entry name" value="RCK_C"/>
    <property type="match status" value="1"/>
</dbReference>
<name>A0A1F7SFD0_9BACT</name>
<dbReference type="InterPro" id="IPR006037">
    <property type="entry name" value="RCK_C"/>
</dbReference>
<dbReference type="AlphaFoldDB" id="A0A1F7SFD0"/>
<accession>A0A1F7SFD0</accession>
<dbReference type="SUPFAM" id="SSF51735">
    <property type="entry name" value="NAD(P)-binding Rossmann-fold domains"/>
    <property type="match status" value="1"/>
</dbReference>
<dbReference type="InterPro" id="IPR036721">
    <property type="entry name" value="RCK_C_sf"/>
</dbReference>
<feature type="transmembrane region" description="Helical" evidence="2">
    <location>
        <begin position="32"/>
        <end position="52"/>
    </location>
</feature>
<keyword evidence="2" id="KW-1133">Transmembrane helix</keyword>
<keyword evidence="2" id="KW-0472">Membrane</keyword>
<evidence type="ECO:0000313" key="5">
    <source>
        <dbReference type="EMBL" id="OGL52441.1"/>
    </source>
</evidence>
<evidence type="ECO:0000259" key="3">
    <source>
        <dbReference type="PROSITE" id="PS51201"/>
    </source>
</evidence>
<reference evidence="5 6" key="1">
    <citation type="journal article" date="2016" name="Nat. Commun.">
        <title>Thousands of microbial genomes shed light on interconnected biogeochemical processes in an aquifer system.</title>
        <authorList>
            <person name="Anantharaman K."/>
            <person name="Brown C.T."/>
            <person name="Hug L.A."/>
            <person name="Sharon I."/>
            <person name="Castelle C.J."/>
            <person name="Probst A.J."/>
            <person name="Thomas B.C."/>
            <person name="Singh A."/>
            <person name="Wilkins M.J."/>
            <person name="Karaoz U."/>
            <person name="Brodie E.L."/>
            <person name="Williams K.H."/>
            <person name="Hubbard S.S."/>
            <person name="Banfield J.F."/>
        </authorList>
    </citation>
    <scope>NUCLEOTIDE SEQUENCE [LARGE SCALE GENOMIC DNA]</scope>
</reference>
<dbReference type="SUPFAM" id="SSF81324">
    <property type="entry name" value="Voltage-gated potassium channels"/>
    <property type="match status" value="1"/>
</dbReference>
<dbReference type="PANTHER" id="PTHR43833">
    <property type="entry name" value="POTASSIUM CHANNEL PROTEIN 2-RELATED-RELATED"/>
    <property type="match status" value="1"/>
</dbReference>